<dbReference type="InterPro" id="IPR002557">
    <property type="entry name" value="Chitin-bd_dom"/>
</dbReference>
<dbReference type="EMBL" id="UZAH01029605">
    <property type="protein sequence ID" value="VDP06972.1"/>
    <property type="molecule type" value="Genomic_DNA"/>
</dbReference>
<feature type="domain" description="Chitin-binding type-2" evidence="9">
    <location>
        <begin position="22"/>
        <end position="79"/>
    </location>
</feature>
<dbReference type="SMART" id="SM00494">
    <property type="entry name" value="ChtBD2"/>
    <property type="match status" value="6"/>
</dbReference>
<keyword evidence="6" id="KW-0325">Glycoprotein</keyword>
<feature type="signal peptide" evidence="8">
    <location>
        <begin position="1"/>
        <end position="15"/>
    </location>
</feature>
<sequence>MLRLILLTLLANVIATPYSEPTGFCAGKQPGLFSQGCSSNVTVCNKFGKELHLLCPFGLVFDGTIEECKDRKLVAECAKEPQKKKSSSRSLDGLPANLCEGAPDGFHSATECSTSVVQCTGGAPSLLECPKGQAFDNKKFVCASPDDIVACKAAQNSKAKVAETPQVKVVEEQKAKTDECEGLADGLFEKEPCSSFFLTCSGGVSRIMSCPSNLVFDKKFSICEYPGNVEGCSTLPTPKVAEVCAEDGFFSYGNCSDLFYACSSGRQIPMYCPAKLAFDEKRQLCDYPLAVASCVEEASGNDGNSASGSAYPPEVDESWDSSDEEESSGTHPEQPTNFCESKEDGFYASGCSSEMIACVGGQATSMLCPAHLIYDEQKRICEYPLNVPCFAASHDAEESHEKCNTKGPKANGPCSSTFTNCVDGQAFLLACDEGYVFSDEHGSCVESSKVNECSTVTQTKQKW</sequence>
<keyword evidence="3 8" id="KW-0732">Signal</keyword>
<feature type="domain" description="Chitin-binding type-2" evidence="9">
    <location>
        <begin position="241"/>
        <end position="296"/>
    </location>
</feature>
<dbReference type="Pfam" id="PF01607">
    <property type="entry name" value="CBM_14"/>
    <property type="match status" value="5"/>
</dbReference>
<feature type="domain" description="Chitin-binding type-2" evidence="9">
    <location>
        <begin position="96"/>
        <end position="153"/>
    </location>
</feature>
<dbReference type="Proteomes" id="UP000050761">
    <property type="component" value="Unassembled WGS sequence"/>
</dbReference>
<proteinExistence type="predicted"/>
<dbReference type="InterPro" id="IPR036508">
    <property type="entry name" value="Chitin-bd_dom_sf"/>
</dbReference>
<dbReference type="InterPro" id="IPR051940">
    <property type="entry name" value="Chitin_bind-dev_reg"/>
</dbReference>
<dbReference type="WBParaSite" id="HPBE_0001677201-mRNA-1">
    <property type="protein sequence ID" value="HPBE_0001677201-mRNA-1"/>
    <property type="gene ID" value="HPBE_0001677201"/>
</dbReference>
<dbReference type="OrthoDB" id="5877064at2759"/>
<feature type="chain" id="PRO_5044551866" evidence="8">
    <location>
        <begin position="16"/>
        <end position="463"/>
    </location>
</feature>
<dbReference type="GO" id="GO:0005576">
    <property type="term" value="C:extracellular region"/>
    <property type="evidence" value="ECO:0007669"/>
    <property type="project" value="InterPro"/>
</dbReference>
<feature type="region of interest" description="Disordered" evidence="7">
    <location>
        <begin position="299"/>
        <end position="339"/>
    </location>
</feature>
<evidence type="ECO:0000256" key="8">
    <source>
        <dbReference type="SAM" id="SignalP"/>
    </source>
</evidence>
<dbReference type="SUPFAM" id="SSF57625">
    <property type="entry name" value="Invertebrate chitin-binding proteins"/>
    <property type="match status" value="5"/>
</dbReference>
<feature type="compositionally biased region" description="Polar residues" evidence="7">
    <location>
        <begin position="329"/>
        <end position="339"/>
    </location>
</feature>
<feature type="compositionally biased region" description="Low complexity" evidence="7">
    <location>
        <begin position="299"/>
        <end position="310"/>
    </location>
</feature>
<protein>
    <submittedName>
        <fullName evidence="12">Peritrophic matrix protein</fullName>
    </submittedName>
</protein>
<keyword evidence="11" id="KW-1185">Reference proteome</keyword>
<evidence type="ECO:0000313" key="11">
    <source>
        <dbReference type="Proteomes" id="UP000050761"/>
    </source>
</evidence>
<accession>A0A3P8A1J2</accession>
<keyword evidence="2" id="KW-0147">Chitin-binding</keyword>
<evidence type="ECO:0000256" key="7">
    <source>
        <dbReference type="SAM" id="MobiDB-lite"/>
    </source>
</evidence>
<evidence type="ECO:0000256" key="5">
    <source>
        <dbReference type="ARBA" id="ARBA00023157"/>
    </source>
</evidence>
<dbReference type="GO" id="GO:0008061">
    <property type="term" value="F:chitin binding"/>
    <property type="evidence" value="ECO:0007669"/>
    <property type="project" value="UniProtKB-KW"/>
</dbReference>
<dbReference type="PANTHER" id="PTHR23301">
    <property type="entry name" value="CHITIN BINDING PERITROPHIN-A"/>
    <property type="match status" value="1"/>
</dbReference>
<dbReference type="PROSITE" id="PS50940">
    <property type="entry name" value="CHIT_BIND_II"/>
    <property type="match status" value="6"/>
</dbReference>
<feature type="domain" description="Chitin-binding type-2" evidence="9">
    <location>
        <begin position="400"/>
        <end position="455"/>
    </location>
</feature>
<evidence type="ECO:0000256" key="4">
    <source>
        <dbReference type="ARBA" id="ARBA00022737"/>
    </source>
</evidence>
<keyword evidence="5" id="KW-1015">Disulfide bond</keyword>
<keyword evidence="4" id="KW-0677">Repeat</keyword>
<organism evidence="11 12">
    <name type="scientific">Heligmosomoides polygyrus</name>
    <name type="common">Parasitic roundworm</name>
    <dbReference type="NCBI Taxonomy" id="6339"/>
    <lineage>
        <taxon>Eukaryota</taxon>
        <taxon>Metazoa</taxon>
        <taxon>Ecdysozoa</taxon>
        <taxon>Nematoda</taxon>
        <taxon>Chromadorea</taxon>
        <taxon>Rhabditida</taxon>
        <taxon>Rhabditina</taxon>
        <taxon>Rhabditomorpha</taxon>
        <taxon>Strongyloidea</taxon>
        <taxon>Heligmosomidae</taxon>
        <taxon>Heligmosomoides</taxon>
    </lineage>
</organism>
<feature type="domain" description="Chitin-binding type-2" evidence="9">
    <location>
        <begin position="177"/>
        <end position="234"/>
    </location>
</feature>
<evidence type="ECO:0000256" key="2">
    <source>
        <dbReference type="ARBA" id="ARBA00022669"/>
    </source>
</evidence>
<feature type="domain" description="Chitin-binding type-2" evidence="9">
    <location>
        <begin position="336"/>
        <end position="391"/>
    </location>
</feature>
<evidence type="ECO:0000256" key="6">
    <source>
        <dbReference type="ARBA" id="ARBA00023180"/>
    </source>
</evidence>
<dbReference type="Gene3D" id="2.170.140.10">
    <property type="entry name" value="Chitin binding domain"/>
    <property type="match status" value="5"/>
</dbReference>
<name>A0A183G5A1_HELPZ</name>
<evidence type="ECO:0000256" key="3">
    <source>
        <dbReference type="ARBA" id="ARBA00022729"/>
    </source>
</evidence>
<evidence type="ECO:0000256" key="1">
    <source>
        <dbReference type="ARBA" id="ARBA00022473"/>
    </source>
</evidence>
<keyword evidence="1" id="KW-0217">Developmental protein</keyword>
<gene>
    <name evidence="10" type="ORF">HPBE_LOCUS16771</name>
</gene>
<accession>A0A183G5A1</accession>
<feature type="compositionally biased region" description="Acidic residues" evidence="7">
    <location>
        <begin position="314"/>
        <end position="327"/>
    </location>
</feature>
<evidence type="ECO:0000259" key="9">
    <source>
        <dbReference type="PROSITE" id="PS50940"/>
    </source>
</evidence>
<reference evidence="12" key="2">
    <citation type="submission" date="2019-09" db="UniProtKB">
        <authorList>
            <consortium name="WormBaseParasite"/>
        </authorList>
    </citation>
    <scope>IDENTIFICATION</scope>
</reference>
<evidence type="ECO:0000313" key="10">
    <source>
        <dbReference type="EMBL" id="VDP06972.1"/>
    </source>
</evidence>
<reference evidence="10 11" key="1">
    <citation type="submission" date="2018-11" db="EMBL/GenBank/DDBJ databases">
        <authorList>
            <consortium name="Pathogen Informatics"/>
        </authorList>
    </citation>
    <scope>NUCLEOTIDE SEQUENCE [LARGE SCALE GENOMIC DNA]</scope>
</reference>
<evidence type="ECO:0000313" key="12">
    <source>
        <dbReference type="WBParaSite" id="HPBE_0001677201-mRNA-1"/>
    </source>
</evidence>
<dbReference type="AlphaFoldDB" id="A0A183G5A1"/>
<dbReference type="PANTHER" id="PTHR23301:SF0">
    <property type="entry name" value="CHITIN-BINDING TYPE-2 DOMAIN-CONTAINING PROTEIN-RELATED"/>
    <property type="match status" value="1"/>
</dbReference>